<dbReference type="InterPro" id="IPR050430">
    <property type="entry name" value="Peptidase_S1"/>
</dbReference>
<evidence type="ECO:0000313" key="6">
    <source>
        <dbReference type="Proteomes" id="UP000061839"/>
    </source>
</evidence>
<evidence type="ECO:0000256" key="2">
    <source>
        <dbReference type="ARBA" id="ARBA00023157"/>
    </source>
</evidence>
<evidence type="ECO:0000313" key="5">
    <source>
        <dbReference type="EMBL" id="AJT42442.1"/>
    </source>
</evidence>
<dbReference type="InterPro" id="IPR009003">
    <property type="entry name" value="Peptidase_S1_PA"/>
</dbReference>
<dbReference type="PANTHER" id="PTHR24276">
    <property type="entry name" value="POLYSERASE-RELATED"/>
    <property type="match status" value="1"/>
</dbReference>
<evidence type="ECO:0000259" key="4">
    <source>
        <dbReference type="PROSITE" id="PS50240"/>
    </source>
</evidence>
<dbReference type="GO" id="GO:0004252">
    <property type="term" value="F:serine-type endopeptidase activity"/>
    <property type="evidence" value="ECO:0007669"/>
    <property type="project" value="InterPro"/>
</dbReference>
<dbReference type="InterPro" id="IPR001254">
    <property type="entry name" value="Trypsin_dom"/>
</dbReference>
<dbReference type="Gene3D" id="2.40.10.10">
    <property type="entry name" value="Trypsin-like serine proteases"/>
    <property type="match status" value="1"/>
</dbReference>
<evidence type="ECO:0000256" key="3">
    <source>
        <dbReference type="SAM" id="SignalP"/>
    </source>
</evidence>
<dbReference type="InterPro" id="IPR001314">
    <property type="entry name" value="Peptidase_S1A"/>
</dbReference>
<feature type="signal peptide" evidence="3">
    <location>
        <begin position="1"/>
        <end position="25"/>
    </location>
</feature>
<proteinExistence type="inferred from homology"/>
<dbReference type="GO" id="GO:0006508">
    <property type="term" value="P:proteolysis"/>
    <property type="evidence" value="ECO:0007669"/>
    <property type="project" value="InterPro"/>
</dbReference>
<comment type="similarity">
    <text evidence="1">Belongs to the peptidase S1 family.</text>
</comment>
<dbReference type="HOGENOM" id="CLU_006842_7_5_11"/>
<keyword evidence="6" id="KW-1185">Reference proteome</keyword>
<dbReference type="PATRIC" id="fig|1618207.4.peg.3006"/>
<feature type="domain" description="Peptidase S1" evidence="4">
    <location>
        <begin position="44"/>
        <end position="247"/>
    </location>
</feature>
<dbReference type="Pfam" id="PF00089">
    <property type="entry name" value="Trypsin"/>
    <property type="match status" value="1"/>
</dbReference>
<keyword evidence="2" id="KW-1015">Disulfide bond</keyword>
<organism evidence="5 6">
    <name type="scientific">Psychromicrobium lacuslunae</name>
    <dbReference type="NCBI Taxonomy" id="1618207"/>
    <lineage>
        <taxon>Bacteria</taxon>
        <taxon>Bacillati</taxon>
        <taxon>Actinomycetota</taxon>
        <taxon>Actinomycetes</taxon>
        <taxon>Micrococcales</taxon>
        <taxon>Micrococcaceae</taxon>
        <taxon>Psychromicrobium</taxon>
    </lineage>
</organism>
<dbReference type="AlphaFoldDB" id="A0A0D4C174"/>
<dbReference type="PANTHER" id="PTHR24276:SF98">
    <property type="entry name" value="FI18310P1-RELATED"/>
    <property type="match status" value="1"/>
</dbReference>
<dbReference type="RefSeq" id="WP_045076298.1">
    <property type="nucleotide sequence ID" value="NZ_CP011005.1"/>
</dbReference>
<accession>A0A0D4C174</accession>
<reference evidence="5 6" key="1">
    <citation type="journal article" date="2015" name="Genome Announc.">
        <title>Complete Genome Sequencing of Protease-Producing Novel Arthrobacter sp. Strain IHBB 11108 Using PacBio Single-Molecule Real-Time Sequencing Technology.</title>
        <authorList>
            <person name="Kiran S."/>
            <person name="Swarnkar M.K."/>
            <person name="Pal M."/>
            <person name="Thakur R."/>
            <person name="Tewari R."/>
            <person name="Singh A.K."/>
            <person name="Gulati A."/>
        </authorList>
    </citation>
    <scope>NUCLEOTIDE SEQUENCE [LARGE SCALE GENOMIC DNA]</scope>
    <source>
        <strain evidence="5 6">IHBB 11108</strain>
    </source>
</reference>
<evidence type="ECO:0000256" key="1">
    <source>
        <dbReference type="ARBA" id="ARBA00007664"/>
    </source>
</evidence>
<dbReference type="PROSITE" id="PS50240">
    <property type="entry name" value="TRYPSIN_DOM"/>
    <property type="match status" value="1"/>
</dbReference>
<keyword evidence="3" id="KW-0732">Signal</keyword>
<dbReference type="EMBL" id="CP011005">
    <property type="protein sequence ID" value="AJT42442.1"/>
    <property type="molecule type" value="Genomic_DNA"/>
</dbReference>
<gene>
    <name evidence="5" type="ORF">UM93_14760</name>
</gene>
<protein>
    <recommendedName>
        <fullName evidence="4">Peptidase S1 domain-containing protein</fullName>
    </recommendedName>
</protein>
<dbReference type="KEGG" id="ari:UM93_14760"/>
<name>A0A0D4C174_9MICC</name>
<dbReference type="OrthoDB" id="3611234at2"/>
<sequence length="251" mass="24572">MKLVRIAAATTAAAAIALSGAAVSAAAPAPQGRAISAVQPSPEIVGGNKASIADAPFAALQLVNGSANCSGSQIAATWVITAKHCIENTSASSMSVQLGASEIGGGTTVEVKKAVGWSGGDVALLELVSPYQNTYASLSASNPATGAAAKIFGWGAINTTPTYPDYLKKASVSIVGTNSSNWPGPAIVEKGVDGQALWGDSGGPLIVNGKVVGVCSGPLQGAPGTITGTVMYASVIAAGSWIKSTSGVSGS</sequence>
<dbReference type="Proteomes" id="UP000061839">
    <property type="component" value="Chromosome"/>
</dbReference>
<dbReference type="InterPro" id="IPR043504">
    <property type="entry name" value="Peptidase_S1_PA_chymotrypsin"/>
</dbReference>
<dbReference type="STRING" id="1618207.UM93_14760"/>
<feature type="chain" id="PRO_5039198547" description="Peptidase S1 domain-containing protein" evidence="3">
    <location>
        <begin position="26"/>
        <end position="251"/>
    </location>
</feature>
<dbReference type="SMART" id="SM00020">
    <property type="entry name" value="Tryp_SPc"/>
    <property type="match status" value="1"/>
</dbReference>
<dbReference type="SUPFAM" id="SSF50494">
    <property type="entry name" value="Trypsin-like serine proteases"/>
    <property type="match status" value="1"/>
</dbReference>
<dbReference type="PRINTS" id="PR00722">
    <property type="entry name" value="CHYMOTRYPSIN"/>
</dbReference>